<evidence type="ECO:0000313" key="2">
    <source>
        <dbReference type="EMBL" id="GAG05269.1"/>
    </source>
</evidence>
<proteinExistence type="predicted"/>
<dbReference type="AlphaFoldDB" id="X0UHN0"/>
<comment type="caution">
    <text evidence="2">The sequence shown here is derived from an EMBL/GenBank/DDBJ whole genome shotgun (WGS) entry which is preliminary data.</text>
</comment>
<evidence type="ECO:0000256" key="1">
    <source>
        <dbReference type="SAM" id="Phobius"/>
    </source>
</evidence>
<name>X0UHN0_9ZZZZ</name>
<reference evidence="2" key="1">
    <citation type="journal article" date="2014" name="Front. Microbiol.">
        <title>High frequency of phylogenetically diverse reductive dehalogenase-homologous genes in deep subseafloor sedimentary metagenomes.</title>
        <authorList>
            <person name="Kawai M."/>
            <person name="Futagami T."/>
            <person name="Toyoda A."/>
            <person name="Takaki Y."/>
            <person name="Nishi S."/>
            <person name="Hori S."/>
            <person name="Arai W."/>
            <person name="Tsubouchi T."/>
            <person name="Morono Y."/>
            <person name="Uchiyama I."/>
            <person name="Ito T."/>
            <person name="Fujiyama A."/>
            <person name="Inagaki F."/>
            <person name="Takami H."/>
        </authorList>
    </citation>
    <scope>NUCLEOTIDE SEQUENCE</scope>
    <source>
        <strain evidence="2">Expedition CK06-06</strain>
    </source>
</reference>
<organism evidence="2">
    <name type="scientific">marine sediment metagenome</name>
    <dbReference type="NCBI Taxonomy" id="412755"/>
    <lineage>
        <taxon>unclassified sequences</taxon>
        <taxon>metagenomes</taxon>
        <taxon>ecological metagenomes</taxon>
    </lineage>
</organism>
<dbReference type="EMBL" id="BARS01026853">
    <property type="protein sequence ID" value="GAG05269.1"/>
    <property type="molecule type" value="Genomic_DNA"/>
</dbReference>
<feature type="transmembrane region" description="Helical" evidence="1">
    <location>
        <begin position="6"/>
        <end position="30"/>
    </location>
</feature>
<protein>
    <submittedName>
        <fullName evidence="2">Uncharacterized protein</fullName>
    </submittedName>
</protein>
<feature type="transmembrane region" description="Helical" evidence="1">
    <location>
        <begin position="123"/>
        <end position="142"/>
    </location>
</feature>
<keyword evidence="1" id="KW-0472">Membrane</keyword>
<feature type="transmembrane region" description="Helical" evidence="1">
    <location>
        <begin position="42"/>
        <end position="60"/>
    </location>
</feature>
<accession>X0UHN0</accession>
<sequence length="143" mass="15929">MVLYTIVAFFLPFFVGHPQIVVGVLVNTLLITSALNVKGYKLLPVIIAPALGALSRGILFGPFTVFLLYMIPFIWVGNSILVFAFKWLNFDKKINYWITLLIGSITKALFLFAIAYLLVSMKVLPALFLTAMGIFQFYTAVLG</sequence>
<gene>
    <name evidence="2" type="ORF">S01H1_42256</name>
</gene>
<keyword evidence="1" id="KW-0812">Transmembrane</keyword>
<feature type="non-terminal residue" evidence="2">
    <location>
        <position position="143"/>
    </location>
</feature>
<keyword evidence="1" id="KW-1133">Transmembrane helix</keyword>
<feature type="transmembrane region" description="Helical" evidence="1">
    <location>
        <begin position="97"/>
        <end position="117"/>
    </location>
</feature>
<feature type="transmembrane region" description="Helical" evidence="1">
    <location>
        <begin position="66"/>
        <end position="85"/>
    </location>
</feature>